<gene>
    <name evidence="2" type="ORF">GMARGA_LOCUS39271</name>
</gene>
<feature type="compositionally biased region" description="Polar residues" evidence="1">
    <location>
        <begin position="1"/>
        <end position="26"/>
    </location>
</feature>
<evidence type="ECO:0000313" key="3">
    <source>
        <dbReference type="Proteomes" id="UP000789901"/>
    </source>
</evidence>
<sequence>MTNTQKACSNVKNRSDSMASGSSTETIGAVDSQETEELAIGIEPRMRSYIDSAIQTATVSIMQQMQQFITQQAETQHEWNAQLLETINQKLAHIDRPSINENDQNPINVLEDNQQRIPNSKTSSESAQGNYPPTPIINSLLLASGTKDKGTEPAEKSEIVSYITTSRKYLSFVYTFKDNTYVIQGFLNEKTIETNLPNKIWKTIALGLFADLQEFAQRNLINNVKTMREDTVLQASEG</sequence>
<reference evidence="2 3" key="1">
    <citation type="submission" date="2021-06" db="EMBL/GenBank/DDBJ databases">
        <authorList>
            <person name="Kallberg Y."/>
            <person name="Tangrot J."/>
            <person name="Rosling A."/>
        </authorList>
    </citation>
    <scope>NUCLEOTIDE SEQUENCE [LARGE SCALE GENOMIC DNA]</scope>
    <source>
        <strain evidence="2 3">120-4 pot B 10/14</strain>
    </source>
</reference>
<dbReference type="Proteomes" id="UP000789901">
    <property type="component" value="Unassembled WGS sequence"/>
</dbReference>
<proteinExistence type="predicted"/>
<feature type="region of interest" description="Disordered" evidence="1">
    <location>
        <begin position="1"/>
        <end position="31"/>
    </location>
</feature>
<name>A0ABN7X6N6_GIGMA</name>
<feature type="non-terminal residue" evidence="2">
    <location>
        <position position="238"/>
    </location>
</feature>
<evidence type="ECO:0000313" key="2">
    <source>
        <dbReference type="EMBL" id="CAG8848613.1"/>
    </source>
</evidence>
<dbReference type="EMBL" id="CAJVQB010092804">
    <property type="protein sequence ID" value="CAG8848613.1"/>
    <property type="molecule type" value="Genomic_DNA"/>
</dbReference>
<keyword evidence="3" id="KW-1185">Reference proteome</keyword>
<accession>A0ABN7X6N6</accession>
<organism evidence="2 3">
    <name type="scientific">Gigaspora margarita</name>
    <dbReference type="NCBI Taxonomy" id="4874"/>
    <lineage>
        <taxon>Eukaryota</taxon>
        <taxon>Fungi</taxon>
        <taxon>Fungi incertae sedis</taxon>
        <taxon>Mucoromycota</taxon>
        <taxon>Glomeromycotina</taxon>
        <taxon>Glomeromycetes</taxon>
        <taxon>Diversisporales</taxon>
        <taxon>Gigasporaceae</taxon>
        <taxon>Gigaspora</taxon>
    </lineage>
</organism>
<evidence type="ECO:0000256" key="1">
    <source>
        <dbReference type="SAM" id="MobiDB-lite"/>
    </source>
</evidence>
<comment type="caution">
    <text evidence="2">The sequence shown here is derived from an EMBL/GenBank/DDBJ whole genome shotgun (WGS) entry which is preliminary data.</text>
</comment>
<protein>
    <submittedName>
        <fullName evidence="2">34835_t:CDS:1</fullName>
    </submittedName>
</protein>